<gene>
    <name evidence="1" type="ORF">ACFSUF_19000</name>
</gene>
<evidence type="ECO:0000313" key="1">
    <source>
        <dbReference type="EMBL" id="MFD2614505.1"/>
    </source>
</evidence>
<name>A0ABW5PGQ6_9BACL</name>
<organism evidence="1 2">
    <name type="scientific">Paenibacillus gansuensis</name>
    <dbReference type="NCBI Taxonomy" id="306542"/>
    <lineage>
        <taxon>Bacteria</taxon>
        <taxon>Bacillati</taxon>
        <taxon>Bacillota</taxon>
        <taxon>Bacilli</taxon>
        <taxon>Bacillales</taxon>
        <taxon>Paenibacillaceae</taxon>
        <taxon>Paenibacillus</taxon>
    </lineage>
</organism>
<dbReference type="RefSeq" id="WP_377605435.1">
    <property type="nucleotide sequence ID" value="NZ_JBHUME010000012.1"/>
</dbReference>
<dbReference type="InterPro" id="IPR018755">
    <property type="entry name" value="Phage_Mu_Gp48"/>
</dbReference>
<sequence length="180" mass="20363">MSNRSEKMLKTLPPFIRKSTVIQEILNAEAVEFDECADEIEDLKLQDSIETATWSLPIWEKEYNTTPAADQPIEQRRAIVSSKMRGYGKFSGKLLKDVAEAYVNGLVDVSFNAPTSTFTIRFISALGIPPNIDDLKRTVDDIVPAHLLVSYNYRYLMLSEVEAMTLQQIENTTIDKLAWG</sequence>
<evidence type="ECO:0000313" key="2">
    <source>
        <dbReference type="Proteomes" id="UP001597541"/>
    </source>
</evidence>
<proteinExistence type="predicted"/>
<keyword evidence="2" id="KW-1185">Reference proteome</keyword>
<dbReference type="EMBL" id="JBHUME010000012">
    <property type="protein sequence ID" value="MFD2614505.1"/>
    <property type="molecule type" value="Genomic_DNA"/>
</dbReference>
<reference evidence="2" key="1">
    <citation type="journal article" date="2019" name="Int. J. Syst. Evol. Microbiol.">
        <title>The Global Catalogue of Microorganisms (GCM) 10K type strain sequencing project: providing services to taxonomists for standard genome sequencing and annotation.</title>
        <authorList>
            <consortium name="The Broad Institute Genomics Platform"/>
            <consortium name="The Broad Institute Genome Sequencing Center for Infectious Disease"/>
            <person name="Wu L."/>
            <person name="Ma J."/>
        </authorList>
    </citation>
    <scope>NUCLEOTIDE SEQUENCE [LARGE SCALE GENOMIC DNA]</scope>
    <source>
        <strain evidence="2">KCTC 3950</strain>
    </source>
</reference>
<dbReference type="Proteomes" id="UP001597541">
    <property type="component" value="Unassembled WGS sequence"/>
</dbReference>
<dbReference type="Pfam" id="PF10076">
    <property type="entry name" value="Phage_Mu_Gp48"/>
    <property type="match status" value="1"/>
</dbReference>
<protein>
    <submittedName>
        <fullName evidence="1">Phage tail protein</fullName>
    </submittedName>
</protein>
<comment type="caution">
    <text evidence="1">The sequence shown here is derived from an EMBL/GenBank/DDBJ whole genome shotgun (WGS) entry which is preliminary data.</text>
</comment>
<accession>A0ABW5PGQ6</accession>